<organism evidence="12 13">
    <name type="scientific">Limosilactobacillus equigenerosi DSM 18793 = JCM 14505</name>
    <dbReference type="NCBI Taxonomy" id="1423742"/>
    <lineage>
        <taxon>Bacteria</taxon>
        <taxon>Bacillati</taxon>
        <taxon>Bacillota</taxon>
        <taxon>Bacilli</taxon>
        <taxon>Lactobacillales</taxon>
        <taxon>Lactobacillaceae</taxon>
        <taxon>Limosilactobacillus</taxon>
    </lineage>
</organism>
<feature type="domain" description="Protein kinase" evidence="10">
    <location>
        <begin position="11"/>
        <end position="271"/>
    </location>
</feature>
<comment type="catalytic activity">
    <reaction evidence="7">
        <text>L-threonyl-[protein] + ATP = O-phospho-L-threonyl-[protein] + ADP + H(+)</text>
        <dbReference type="Rhea" id="RHEA:46608"/>
        <dbReference type="Rhea" id="RHEA-COMP:11060"/>
        <dbReference type="Rhea" id="RHEA-COMP:11605"/>
        <dbReference type="ChEBI" id="CHEBI:15378"/>
        <dbReference type="ChEBI" id="CHEBI:30013"/>
        <dbReference type="ChEBI" id="CHEBI:30616"/>
        <dbReference type="ChEBI" id="CHEBI:61977"/>
        <dbReference type="ChEBI" id="CHEBI:456216"/>
        <dbReference type="EC" id="2.7.11.1"/>
    </reaction>
</comment>
<feature type="domain" description="PASTA" evidence="11">
    <location>
        <begin position="420"/>
        <end position="487"/>
    </location>
</feature>
<feature type="domain" description="PASTA" evidence="11">
    <location>
        <begin position="488"/>
        <end position="554"/>
    </location>
</feature>
<dbReference type="CDD" id="cd14014">
    <property type="entry name" value="STKc_PknB_like"/>
    <property type="match status" value="1"/>
</dbReference>
<dbReference type="PROSITE" id="PS00108">
    <property type="entry name" value="PROTEIN_KINASE_ST"/>
    <property type="match status" value="1"/>
</dbReference>
<dbReference type="CDD" id="cd06577">
    <property type="entry name" value="PASTA_pknB"/>
    <property type="match status" value="3"/>
</dbReference>
<dbReference type="GO" id="GO:0005524">
    <property type="term" value="F:ATP binding"/>
    <property type="evidence" value="ECO:0007669"/>
    <property type="project" value="UniProtKB-KW"/>
</dbReference>
<keyword evidence="9" id="KW-0472">Membrane</keyword>
<evidence type="ECO:0000256" key="6">
    <source>
        <dbReference type="ARBA" id="ARBA00022840"/>
    </source>
</evidence>
<comment type="catalytic activity">
    <reaction evidence="8">
        <text>L-seryl-[protein] + ATP = O-phospho-L-seryl-[protein] + ADP + H(+)</text>
        <dbReference type="Rhea" id="RHEA:17989"/>
        <dbReference type="Rhea" id="RHEA-COMP:9863"/>
        <dbReference type="Rhea" id="RHEA-COMP:11604"/>
        <dbReference type="ChEBI" id="CHEBI:15378"/>
        <dbReference type="ChEBI" id="CHEBI:29999"/>
        <dbReference type="ChEBI" id="CHEBI:30616"/>
        <dbReference type="ChEBI" id="CHEBI:83421"/>
        <dbReference type="ChEBI" id="CHEBI:456216"/>
        <dbReference type="EC" id="2.7.11.1"/>
    </reaction>
</comment>
<keyword evidence="9" id="KW-0812">Transmembrane</keyword>
<dbReference type="EMBL" id="AZGC01000039">
    <property type="protein sequence ID" value="KRL93937.1"/>
    <property type="molecule type" value="Genomic_DNA"/>
</dbReference>
<keyword evidence="5 12" id="KW-0418">Kinase</keyword>
<keyword evidence="2" id="KW-0723">Serine/threonine-protein kinase</keyword>
<evidence type="ECO:0000256" key="8">
    <source>
        <dbReference type="ARBA" id="ARBA00048679"/>
    </source>
</evidence>
<proteinExistence type="predicted"/>
<dbReference type="InterPro" id="IPR008271">
    <property type="entry name" value="Ser/Thr_kinase_AS"/>
</dbReference>
<dbReference type="FunFam" id="1.10.510.10:FF:000021">
    <property type="entry name" value="Serine/threonine protein kinase"/>
    <property type="match status" value="1"/>
</dbReference>
<dbReference type="PANTHER" id="PTHR43289:SF34">
    <property type="entry name" value="SERINE_THREONINE-PROTEIN KINASE YBDM-RELATED"/>
    <property type="match status" value="1"/>
</dbReference>
<dbReference type="STRING" id="417373.GCA_001570685_00498"/>
<keyword evidence="13" id="KW-1185">Reference proteome</keyword>
<dbReference type="SMART" id="SM00740">
    <property type="entry name" value="PASTA"/>
    <property type="match status" value="3"/>
</dbReference>
<evidence type="ECO:0000256" key="9">
    <source>
        <dbReference type="SAM" id="Phobius"/>
    </source>
</evidence>
<reference evidence="12 13" key="1">
    <citation type="journal article" date="2015" name="Genome Announc.">
        <title>Expanding the biotechnology potential of lactobacilli through comparative genomics of 213 strains and associated genera.</title>
        <authorList>
            <person name="Sun Z."/>
            <person name="Harris H.M."/>
            <person name="McCann A."/>
            <person name="Guo C."/>
            <person name="Argimon S."/>
            <person name="Zhang W."/>
            <person name="Yang X."/>
            <person name="Jeffery I.B."/>
            <person name="Cooney J.C."/>
            <person name="Kagawa T.F."/>
            <person name="Liu W."/>
            <person name="Song Y."/>
            <person name="Salvetti E."/>
            <person name="Wrobel A."/>
            <person name="Rasinkangas P."/>
            <person name="Parkhill J."/>
            <person name="Rea M.C."/>
            <person name="O'Sullivan O."/>
            <person name="Ritari J."/>
            <person name="Douillard F.P."/>
            <person name="Paul Ross R."/>
            <person name="Yang R."/>
            <person name="Briner A.E."/>
            <person name="Felis G.E."/>
            <person name="de Vos W.M."/>
            <person name="Barrangou R."/>
            <person name="Klaenhammer T.R."/>
            <person name="Caufield P.W."/>
            <person name="Cui Y."/>
            <person name="Zhang H."/>
            <person name="O'Toole P.W."/>
        </authorList>
    </citation>
    <scope>NUCLEOTIDE SEQUENCE [LARGE SCALE GENOMIC DNA]</scope>
    <source>
        <strain evidence="12 13">DSM 18793</strain>
    </source>
</reference>
<evidence type="ECO:0000259" key="11">
    <source>
        <dbReference type="PROSITE" id="PS51178"/>
    </source>
</evidence>
<evidence type="ECO:0000256" key="2">
    <source>
        <dbReference type="ARBA" id="ARBA00022527"/>
    </source>
</evidence>
<keyword evidence="4" id="KW-0547">Nucleotide-binding</keyword>
<keyword evidence="3" id="KW-0808">Transferase</keyword>
<feature type="transmembrane region" description="Helical" evidence="9">
    <location>
        <begin position="334"/>
        <end position="354"/>
    </location>
</feature>
<evidence type="ECO:0000256" key="1">
    <source>
        <dbReference type="ARBA" id="ARBA00012513"/>
    </source>
</evidence>
<dbReference type="GO" id="GO:0004674">
    <property type="term" value="F:protein serine/threonine kinase activity"/>
    <property type="evidence" value="ECO:0007669"/>
    <property type="project" value="UniProtKB-KW"/>
</dbReference>
<evidence type="ECO:0000256" key="3">
    <source>
        <dbReference type="ARBA" id="ARBA00022679"/>
    </source>
</evidence>
<evidence type="ECO:0000256" key="5">
    <source>
        <dbReference type="ARBA" id="ARBA00022777"/>
    </source>
</evidence>
<sequence length="635" mass="70600">MEPGSQIAHRYQIIRLLGEGGMASVYLARDLQTGQDVSVKLLRVELENDAASKKRFKHDARRAIDLQNEHIVKLLDAGEADSQPFIVMEYVPGMDLKHFLKLNHPLPIATAVQLMQQIVEGMVVAHQHGVIHRDLKPQNILVGADNQIKITDFGIATALGQNELTQTNSLVGSIHYLSPEQGRGGLATPQSDVYALGIILFELLTGQVPFQGENTIAIAMKHFQTPMPSMRDWRPEIPQALDNVVQKATAKQPQDRYQDASEMATDLATVLNKKRAREPKFAVATECDDMTRPLDVEQIRQATDQLRTQIKATRPLDATIPPASVRSKRRKWPWLVGVSLLGLGLLGGGGYWYFNQPVQVPDVTGESLESARQSLASRRLKVGDVHQRYSKQIAAGEVMAIDGPLQRHRGQSIDLTVSRGVKSYQIGYYTGERYRNVADSLRKKGFVVHQETQYSADYDRGMIIKQSLPVGEVAHPGSDTITLTVSAGKDEVKLPNFKNQSVNQVLSFANQHGLPLTIMTTHSDTVANNHVVSQQVKAGHSLTRGDSLVVTIASENDAEKTTNVQLTIPYDKRHRENQVQIYVRDMNHNYRTPYQTLTITSDQTVTLPLKLKNNSTGSYRVVRDGRTILSANNIN</sequence>
<evidence type="ECO:0000256" key="7">
    <source>
        <dbReference type="ARBA" id="ARBA00047899"/>
    </source>
</evidence>
<dbReference type="Gene3D" id="2.60.40.2560">
    <property type="match status" value="1"/>
</dbReference>
<dbReference type="Proteomes" id="UP000051084">
    <property type="component" value="Unassembled WGS sequence"/>
</dbReference>
<feature type="domain" description="PASTA" evidence="11">
    <location>
        <begin position="354"/>
        <end position="419"/>
    </location>
</feature>
<dbReference type="SUPFAM" id="SSF56112">
    <property type="entry name" value="Protein kinase-like (PK-like)"/>
    <property type="match status" value="1"/>
</dbReference>
<dbReference type="InterPro" id="IPR011009">
    <property type="entry name" value="Kinase-like_dom_sf"/>
</dbReference>
<dbReference type="AlphaFoldDB" id="A0A0R1UKV2"/>
<dbReference type="Gene3D" id="3.30.200.20">
    <property type="entry name" value="Phosphorylase Kinase, domain 1"/>
    <property type="match status" value="1"/>
</dbReference>
<dbReference type="InterPro" id="IPR005543">
    <property type="entry name" value="PASTA_dom"/>
</dbReference>
<dbReference type="Gene3D" id="3.30.10.20">
    <property type="match status" value="3"/>
</dbReference>
<dbReference type="PANTHER" id="PTHR43289">
    <property type="entry name" value="MITOGEN-ACTIVATED PROTEIN KINASE KINASE KINASE 20-RELATED"/>
    <property type="match status" value="1"/>
</dbReference>
<dbReference type="EC" id="2.7.11.1" evidence="1"/>
<keyword evidence="9" id="KW-1133">Transmembrane helix</keyword>
<dbReference type="Gene3D" id="1.10.510.10">
    <property type="entry name" value="Transferase(Phosphotransferase) domain 1"/>
    <property type="match status" value="1"/>
</dbReference>
<dbReference type="RefSeq" id="WP_056995655.1">
    <property type="nucleotide sequence ID" value="NZ_AZGC01000039.1"/>
</dbReference>
<dbReference type="Pfam" id="PF00069">
    <property type="entry name" value="Pkinase"/>
    <property type="match status" value="1"/>
</dbReference>
<dbReference type="OrthoDB" id="9788659at2"/>
<comment type="caution">
    <text evidence="12">The sequence shown here is derived from an EMBL/GenBank/DDBJ whole genome shotgun (WGS) entry which is preliminary data.</text>
</comment>
<evidence type="ECO:0000313" key="13">
    <source>
        <dbReference type="Proteomes" id="UP000051084"/>
    </source>
</evidence>
<name>A0A0R1UKV2_9LACO</name>
<dbReference type="PROSITE" id="PS50011">
    <property type="entry name" value="PROTEIN_KINASE_DOM"/>
    <property type="match status" value="1"/>
</dbReference>
<dbReference type="SMART" id="SM00220">
    <property type="entry name" value="S_TKc"/>
    <property type="match status" value="1"/>
</dbReference>
<evidence type="ECO:0000259" key="10">
    <source>
        <dbReference type="PROSITE" id="PS50011"/>
    </source>
</evidence>
<dbReference type="InterPro" id="IPR000719">
    <property type="entry name" value="Prot_kinase_dom"/>
</dbReference>
<dbReference type="PATRIC" id="fig|1423742.4.peg.1460"/>
<dbReference type="Pfam" id="PF03793">
    <property type="entry name" value="PASTA"/>
    <property type="match status" value="3"/>
</dbReference>
<accession>A0A0R1UKV2</accession>
<evidence type="ECO:0000313" key="12">
    <source>
        <dbReference type="EMBL" id="KRL93937.1"/>
    </source>
</evidence>
<protein>
    <recommendedName>
        <fullName evidence="1">non-specific serine/threonine protein kinase</fullName>
        <ecNumber evidence="1">2.7.11.1</ecNumber>
    </recommendedName>
</protein>
<gene>
    <name evidence="12" type="ORF">FC21_GL001408</name>
</gene>
<keyword evidence="6" id="KW-0067">ATP-binding</keyword>
<dbReference type="PROSITE" id="PS51178">
    <property type="entry name" value="PASTA"/>
    <property type="match status" value="3"/>
</dbReference>
<dbReference type="NCBIfam" id="NF033483">
    <property type="entry name" value="PknB_PASTA_kin"/>
    <property type="match status" value="1"/>
</dbReference>
<dbReference type="Pfam" id="PF21160">
    <property type="entry name" value="PrkC-like_PASTA-like"/>
    <property type="match status" value="1"/>
</dbReference>
<evidence type="ECO:0000256" key="4">
    <source>
        <dbReference type="ARBA" id="ARBA00022741"/>
    </source>
</evidence>